<protein>
    <submittedName>
        <fullName evidence="10">Glycosyltransferase family 39 protein</fullName>
    </submittedName>
</protein>
<comment type="subcellular location">
    <subcellularLocation>
        <location evidence="1">Cell membrane</location>
        <topology evidence="1">Multi-pass membrane protein</topology>
    </subcellularLocation>
</comment>
<reference evidence="10" key="1">
    <citation type="submission" date="2020-07" db="EMBL/GenBank/DDBJ databases">
        <title>Vallitalea pronyensis genome.</title>
        <authorList>
            <person name="Postec A."/>
        </authorList>
    </citation>
    <scope>NUCLEOTIDE SEQUENCE</scope>
    <source>
        <strain evidence="10">FatNI3</strain>
    </source>
</reference>
<evidence type="ECO:0000256" key="4">
    <source>
        <dbReference type="ARBA" id="ARBA00022679"/>
    </source>
</evidence>
<evidence type="ECO:0000256" key="7">
    <source>
        <dbReference type="ARBA" id="ARBA00023136"/>
    </source>
</evidence>
<feature type="transmembrane region" description="Helical" evidence="8">
    <location>
        <begin position="139"/>
        <end position="157"/>
    </location>
</feature>
<dbReference type="Proteomes" id="UP000683246">
    <property type="component" value="Chromosome"/>
</dbReference>
<feature type="transmembrane region" description="Helical" evidence="8">
    <location>
        <begin position="263"/>
        <end position="282"/>
    </location>
</feature>
<organism evidence="10 11">
    <name type="scientific">Vallitalea pronyensis</name>
    <dbReference type="NCBI Taxonomy" id="1348613"/>
    <lineage>
        <taxon>Bacteria</taxon>
        <taxon>Bacillati</taxon>
        <taxon>Bacillota</taxon>
        <taxon>Clostridia</taxon>
        <taxon>Lachnospirales</taxon>
        <taxon>Vallitaleaceae</taxon>
        <taxon>Vallitalea</taxon>
    </lineage>
</organism>
<evidence type="ECO:0000259" key="9">
    <source>
        <dbReference type="Pfam" id="PF13231"/>
    </source>
</evidence>
<dbReference type="KEGG" id="vpy:HZI73_04355"/>
<evidence type="ECO:0000256" key="8">
    <source>
        <dbReference type="SAM" id="Phobius"/>
    </source>
</evidence>
<sequence length="518" mass="60095">MKKYHMLITIVFIIPMVYTIVYAIIPSTGAIYTHDSIAYTYGAKTWLEGKGMLYFGYKTPIIQWPPLYILWMTIPIRLGMEPALFVRLMNPLLHVLLVIVLAKWLCKHMHHKWMVYVGVVLVTFSIPMLHVMRFIWTEPVFIVLFVMACVCFHNYVVGHQLKWLMIAAILSALCWLTRYMGVTLLMTCTIYMLCLEQPIRKKVGHVFLYGTIASMPMVIWVMRNLFISHTFTGSRGIHKIPLLTNIRKSLHILYVWFAPGDSANGWVVLLIIVITIAVAFCVKRCWRNGHKSHSSMGAMLILFIGLYSAILLFIASHYAMDPLNDRMWVPIYMPVIWLLLIVVDQLFDHDAMLSVGRLGSWCVTLSMVVTIFINVYQMTHYIKHKDEFHEAKEGYRFYGEESAMIPYIQDMGLGKDDVIMTNNPALLTFNTSIDCRWTPKRRSIALYEYPAIMGSIHGKQVYIAWFGKPDHATFYTVDELKHYHTIKAVKTFHEGSIYKIDKTHLTMNRLEQNRLKGR</sequence>
<dbReference type="GO" id="GO:0016763">
    <property type="term" value="F:pentosyltransferase activity"/>
    <property type="evidence" value="ECO:0007669"/>
    <property type="project" value="TreeGrafter"/>
</dbReference>
<dbReference type="GO" id="GO:0009103">
    <property type="term" value="P:lipopolysaccharide biosynthetic process"/>
    <property type="evidence" value="ECO:0007669"/>
    <property type="project" value="UniProtKB-ARBA"/>
</dbReference>
<feature type="transmembrane region" description="Helical" evidence="8">
    <location>
        <begin position="327"/>
        <end position="346"/>
    </location>
</feature>
<keyword evidence="5 8" id="KW-0812">Transmembrane</keyword>
<keyword evidence="4" id="KW-0808">Transferase</keyword>
<evidence type="ECO:0000256" key="6">
    <source>
        <dbReference type="ARBA" id="ARBA00022989"/>
    </source>
</evidence>
<feature type="transmembrane region" description="Helical" evidence="8">
    <location>
        <begin position="294"/>
        <end position="315"/>
    </location>
</feature>
<evidence type="ECO:0000256" key="1">
    <source>
        <dbReference type="ARBA" id="ARBA00004651"/>
    </source>
</evidence>
<dbReference type="PANTHER" id="PTHR33908:SF11">
    <property type="entry name" value="MEMBRANE PROTEIN"/>
    <property type="match status" value="1"/>
</dbReference>
<evidence type="ECO:0000256" key="5">
    <source>
        <dbReference type="ARBA" id="ARBA00022692"/>
    </source>
</evidence>
<keyword evidence="11" id="KW-1185">Reference proteome</keyword>
<dbReference type="GO" id="GO:0005886">
    <property type="term" value="C:plasma membrane"/>
    <property type="evidence" value="ECO:0007669"/>
    <property type="project" value="UniProtKB-SubCell"/>
</dbReference>
<evidence type="ECO:0000313" key="10">
    <source>
        <dbReference type="EMBL" id="QUI21570.1"/>
    </source>
</evidence>
<evidence type="ECO:0000313" key="11">
    <source>
        <dbReference type="Proteomes" id="UP000683246"/>
    </source>
</evidence>
<keyword evidence="3" id="KW-0328">Glycosyltransferase</keyword>
<dbReference type="AlphaFoldDB" id="A0A8J8MH91"/>
<dbReference type="RefSeq" id="WP_212697041.1">
    <property type="nucleotide sequence ID" value="NZ_CP058649.1"/>
</dbReference>
<dbReference type="InterPro" id="IPR038731">
    <property type="entry name" value="RgtA/B/C-like"/>
</dbReference>
<feature type="transmembrane region" description="Helical" evidence="8">
    <location>
        <begin position="163"/>
        <end position="194"/>
    </location>
</feature>
<proteinExistence type="predicted"/>
<gene>
    <name evidence="10" type="ORF">HZI73_04355</name>
</gene>
<keyword evidence="2" id="KW-1003">Cell membrane</keyword>
<dbReference type="Pfam" id="PF13231">
    <property type="entry name" value="PMT_2"/>
    <property type="match status" value="1"/>
</dbReference>
<feature type="transmembrane region" description="Helical" evidence="8">
    <location>
        <begin position="113"/>
        <end position="132"/>
    </location>
</feature>
<accession>A0A8J8MH91</accession>
<feature type="domain" description="Glycosyltransferase RgtA/B/C/D-like" evidence="9">
    <location>
        <begin position="65"/>
        <end position="220"/>
    </location>
</feature>
<feature type="transmembrane region" description="Helical" evidence="8">
    <location>
        <begin position="358"/>
        <end position="376"/>
    </location>
</feature>
<dbReference type="EMBL" id="CP058649">
    <property type="protein sequence ID" value="QUI21570.1"/>
    <property type="molecule type" value="Genomic_DNA"/>
</dbReference>
<dbReference type="PANTHER" id="PTHR33908">
    <property type="entry name" value="MANNOSYLTRANSFERASE YKCB-RELATED"/>
    <property type="match status" value="1"/>
</dbReference>
<evidence type="ECO:0000256" key="2">
    <source>
        <dbReference type="ARBA" id="ARBA00022475"/>
    </source>
</evidence>
<evidence type="ECO:0000256" key="3">
    <source>
        <dbReference type="ARBA" id="ARBA00022676"/>
    </source>
</evidence>
<feature type="transmembrane region" description="Helical" evidence="8">
    <location>
        <begin position="83"/>
        <end position="101"/>
    </location>
</feature>
<keyword evidence="7 8" id="KW-0472">Membrane</keyword>
<keyword evidence="6 8" id="KW-1133">Transmembrane helix</keyword>
<name>A0A8J8MH91_9FIRM</name>
<feature type="transmembrane region" description="Helical" evidence="8">
    <location>
        <begin position="7"/>
        <end position="32"/>
    </location>
</feature>
<feature type="transmembrane region" description="Helical" evidence="8">
    <location>
        <begin position="52"/>
        <end position="71"/>
    </location>
</feature>
<dbReference type="InterPro" id="IPR050297">
    <property type="entry name" value="LipidA_mod_glycosyltrf_83"/>
</dbReference>
<feature type="transmembrane region" description="Helical" evidence="8">
    <location>
        <begin position="206"/>
        <end position="226"/>
    </location>
</feature>